<proteinExistence type="inferred from homology"/>
<evidence type="ECO:0000256" key="9">
    <source>
        <dbReference type="RuleBase" id="RU363032"/>
    </source>
</evidence>
<reference evidence="12 13" key="1">
    <citation type="submission" date="2010-12" db="EMBL/GenBank/DDBJ databases">
        <authorList>
            <person name="Muzny D."/>
            <person name="Qin X."/>
            <person name="Deng J."/>
            <person name="Jiang H."/>
            <person name="Liu Y."/>
            <person name="Qu J."/>
            <person name="Song X.-Z."/>
            <person name="Zhang L."/>
            <person name="Thornton R."/>
            <person name="Coyle M."/>
            <person name="Francisco L."/>
            <person name="Jackson L."/>
            <person name="Javaid M."/>
            <person name="Korchina V."/>
            <person name="Kovar C."/>
            <person name="Mata R."/>
            <person name="Mathew T."/>
            <person name="Ngo R."/>
            <person name="Nguyen L."/>
            <person name="Nguyen N."/>
            <person name="Okwuonu G."/>
            <person name="Ongeri F."/>
            <person name="Pham C."/>
            <person name="Simmons D."/>
            <person name="Wilczek-Boney K."/>
            <person name="Hale W."/>
            <person name="Jakkamsetti A."/>
            <person name="Pham P."/>
            <person name="Ruth R."/>
            <person name="San Lucas F."/>
            <person name="Warren J."/>
            <person name="Zhang J."/>
            <person name="Zhao Z."/>
            <person name="Zhou C."/>
            <person name="Zhu D."/>
            <person name="Lee S."/>
            <person name="Bess C."/>
            <person name="Blankenburg K."/>
            <person name="Forbes L."/>
            <person name="Fu Q."/>
            <person name="Gubbala S."/>
            <person name="Hirani K."/>
            <person name="Jayaseelan J.C."/>
            <person name="Lara F."/>
            <person name="Munidasa M."/>
            <person name="Palculict T."/>
            <person name="Patil S."/>
            <person name="Pu L.-L."/>
            <person name="Saada N."/>
            <person name="Tang L."/>
            <person name="Weissenberger G."/>
            <person name="Zhu Y."/>
            <person name="Hemphill L."/>
            <person name="Shang Y."/>
            <person name="Youmans B."/>
            <person name="Ayvaz T."/>
            <person name="Ross M."/>
            <person name="Santibanez J."/>
            <person name="Aqrawi P."/>
            <person name="Gross S."/>
            <person name="Joshi V."/>
            <person name="Fowler G."/>
            <person name="Nazareth L."/>
            <person name="Reid J."/>
            <person name="Worley K."/>
            <person name="Petrosino J."/>
            <person name="Highlander S."/>
            <person name="Gibbs R."/>
        </authorList>
    </citation>
    <scope>NUCLEOTIDE SEQUENCE [LARGE SCALE GENOMIC DNA]</scope>
    <source>
        <strain evidence="13">DSM 15952 / CCUG 50447 / LMG 22039 / TP 1.5</strain>
    </source>
</reference>
<gene>
    <name evidence="12" type="ORF">HMPREF9088_0533</name>
</gene>
<comment type="subcellular location">
    <subcellularLocation>
        <location evidence="1 9">Cell membrane</location>
        <topology evidence="1 9">Multi-pass membrane protein</topology>
    </subcellularLocation>
</comment>
<dbReference type="NCBIfam" id="TIGR01726">
    <property type="entry name" value="HEQRo_perm_3TM"/>
    <property type="match status" value="1"/>
</dbReference>
<dbReference type="InterPro" id="IPR010065">
    <property type="entry name" value="AA_ABC_transptr_permease_3TM"/>
</dbReference>
<dbReference type="Pfam" id="PF00497">
    <property type="entry name" value="SBP_bac_3"/>
    <property type="match status" value="1"/>
</dbReference>
<feature type="transmembrane region" description="Helical" evidence="9">
    <location>
        <begin position="394"/>
        <end position="412"/>
    </location>
</feature>
<feature type="transmembrane region" description="Helical" evidence="9">
    <location>
        <begin position="358"/>
        <end position="388"/>
    </location>
</feature>
<dbReference type="HOGENOM" id="CLU_019602_20_4_9"/>
<dbReference type="PATRIC" id="fig|888064.11.peg.484"/>
<feature type="transmembrane region" description="Helical" evidence="9">
    <location>
        <begin position="490"/>
        <end position="509"/>
    </location>
</feature>
<feature type="signal peptide" evidence="10">
    <location>
        <begin position="1"/>
        <end position="37"/>
    </location>
</feature>
<dbReference type="CDD" id="cd13627">
    <property type="entry name" value="PBP2_AA_binding_like_2"/>
    <property type="match status" value="1"/>
</dbReference>
<evidence type="ECO:0000256" key="8">
    <source>
        <dbReference type="ARBA" id="ARBA00023136"/>
    </source>
</evidence>
<feature type="chain" id="PRO_5010263051" evidence="10">
    <location>
        <begin position="38"/>
        <end position="536"/>
    </location>
</feature>
<keyword evidence="13" id="KW-1185">Reference proteome</keyword>
<dbReference type="eggNOG" id="COG0765">
    <property type="taxonomic scope" value="Bacteria"/>
</dbReference>
<dbReference type="GO" id="GO:0006865">
    <property type="term" value="P:amino acid transport"/>
    <property type="evidence" value="ECO:0007669"/>
    <property type="project" value="UniProtKB-KW"/>
</dbReference>
<dbReference type="eggNOG" id="COG0834">
    <property type="taxonomic scope" value="Bacteria"/>
</dbReference>
<organism evidence="12 13">
    <name type="scientific">Enterococcus italicus (strain DSM 15952 / CCUG 50447 / LMG 22039 / TP 1.5)</name>
    <dbReference type="NCBI Taxonomy" id="888064"/>
    <lineage>
        <taxon>Bacteria</taxon>
        <taxon>Bacillati</taxon>
        <taxon>Bacillota</taxon>
        <taxon>Bacilli</taxon>
        <taxon>Lactobacillales</taxon>
        <taxon>Enterococcaceae</taxon>
        <taxon>Enterococcus</taxon>
    </lineage>
</organism>
<evidence type="ECO:0000256" key="4">
    <source>
        <dbReference type="ARBA" id="ARBA00022475"/>
    </source>
</evidence>
<evidence type="ECO:0000256" key="1">
    <source>
        <dbReference type="ARBA" id="ARBA00004651"/>
    </source>
</evidence>
<evidence type="ECO:0000259" key="11">
    <source>
        <dbReference type="PROSITE" id="PS50928"/>
    </source>
</evidence>
<evidence type="ECO:0000256" key="6">
    <source>
        <dbReference type="ARBA" id="ARBA00022970"/>
    </source>
</evidence>
<dbReference type="GO" id="GO:0022857">
    <property type="term" value="F:transmembrane transporter activity"/>
    <property type="evidence" value="ECO:0007669"/>
    <property type="project" value="InterPro"/>
</dbReference>
<dbReference type="Gene3D" id="1.10.3720.10">
    <property type="entry name" value="MetI-like"/>
    <property type="match status" value="1"/>
</dbReference>
<keyword evidence="6" id="KW-0029">Amino-acid transport</keyword>
<dbReference type="Pfam" id="PF00528">
    <property type="entry name" value="BPD_transp_1"/>
    <property type="match status" value="1"/>
</dbReference>
<name>E6LDU3_ENTI1</name>
<dbReference type="SUPFAM" id="SSF53850">
    <property type="entry name" value="Periplasmic binding protein-like II"/>
    <property type="match status" value="1"/>
</dbReference>
<dbReference type="InterPro" id="IPR043429">
    <property type="entry name" value="ArtM/GltK/GlnP/TcyL/YhdX-like"/>
</dbReference>
<keyword evidence="5 9" id="KW-0812">Transmembrane</keyword>
<evidence type="ECO:0000313" key="12">
    <source>
        <dbReference type="EMBL" id="EFU74682.1"/>
    </source>
</evidence>
<sequence>MSRQKERKKKMKKFGLCSSLFVGLLFLLALIVPSTYADEQTPADEFRVGMEAAYAPFNWTQTSPGAHTVELSSQKYVGGYDVQIAQKIADKLGKKLVIVPTQWDGLVPALQSGKIDAIIAGMSPTEERKKEIDFTDAYYESQLVVVVNKDGKYANAKSIDDLAGAKITAQLNTFHYSVIDQIPNVDKQQAQKDFSSMRVALASGVIDGYVSERPEGVTATNVNKDFKMLEFSKENGFQTNAEDVQVAVGMRKGDSDVEKVNEILATISSSERTKLMDQAIEEQPTASDEQDSGLLTTFKQIIQQYWKLFLSGAALTLFVAVVSTFAGTIIGLLVGVFRTLPVSENPVSRFFQKVFNGFLTIYIEVFRGTPMMVQAMVIFYGLALAFHIDLNRTVAALLIVSINTGAYMSEIVRGGIFAVDKGQFEAAQAIGMNHRQTMTKVVLPQVLRNILPAIGNETVINIKDTAVLSVISVTDLFFAGSVASGTNLQFFPTFTIIGIIYLVMTLSATKLLRLMEKKMDGPSSYVKIDDLDSQQN</sequence>
<dbReference type="InterPro" id="IPR001638">
    <property type="entry name" value="Solute-binding_3/MltF_N"/>
</dbReference>
<keyword evidence="7 9" id="KW-1133">Transmembrane helix</keyword>
<dbReference type="AlphaFoldDB" id="E6LDU3"/>
<keyword evidence="4" id="KW-1003">Cell membrane</keyword>
<feature type="transmembrane region" description="Helical" evidence="9">
    <location>
        <begin position="308"/>
        <end position="337"/>
    </location>
</feature>
<evidence type="ECO:0000256" key="7">
    <source>
        <dbReference type="ARBA" id="ARBA00022989"/>
    </source>
</evidence>
<keyword evidence="3 9" id="KW-0813">Transport</keyword>
<dbReference type="GO" id="GO:0043190">
    <property type="term" value="C:ATP-binding cassette (ABC) transporter complex"/>
    <property type="evidence" value="ECO:0007669"/>
    <property type="project" value="InterPro"/>
</dbReference>
<evidence type="ECO:0000256" key="3">
    <source>
        <dbReference type="ARBA" id="ARBA00022448"/>
    </source>
</evidence>
<dbReference type="EMBL" id="AEPV01000018">
    <property type="protein sequence ID" value="EFU74682.1"/>
    <property type="molecule type" value="Genomic_DNA"/>
</dbReference>
<evidence type="ECO:0000256" key="2">
    <source>
        <dbReference type="ARBA" id="ARBA00010072"/>
    </source>
</evidence>
<keyword evidence="10" id="KW-0732">Signal</keyword>
<dbReference type="PANTHER" id="PTHR30614:SF20">
    <property type="entry name" value="GLUTAMINE TRANSPORT SYSTEM PERMEASE PROTEIN GLNP"/>
    <property type="match status" value="1"/>
</dbReference>
<comment type="similarity">
    <text evidence="2">Belongs to the binding-protein-dependent transport system permease family. HisMQ subfamily.</text>
</comment>
<keyword evidence="8 9" id="KW-0472">Membrane</keyword>
<evidence type="ECO:0000256" key="10">
    <source>
        <dbReference type="SAM" id="SignalP"/>
    </source>
</evidence>
<accession>E6LDU3</accession>
<dbReference type="SMART" id="SM00062">
    <property type="entry name" value="PBPb"/>
    <property type="match status" value="1"/>
</dbReference>
<dbReference type="PANTHER" id="PTHR30614">
    <property type="entry name" value="MEMBRANE COMPONENT OF AMINO ACID ABC TRANSPORTER"/>
    <property type="match status" value="1"/>
</dbReference>
<dbReference type="CDD" id="cd06261">
    <property type="entry name" value="TM_PBP2"/>
    <property type="match status" value="1"/>
</dbReference>
<dbReference type="PROSITE" id="PS50928">
    <property type="entry name" value="ABC_TM1"/>
    <property type="match status" value="1"/>
</dbReference>
<dbReference type="Proteomes" id="UP000010296">
    <property type="component" value="Unassembled WGS sequence"/>
</dbReference>
<evidence type="ECO:0000313" key="13">
    <source>
        <dbReference type="Proteomes" id="UP000010296"/>
    </source>
</evidence>
<dbReference type="InterPro" id="IPR000515">
    <property type="entry name" value="MetI-like"/>
</dbReference>
<dbReference type="SUPFAM" id="SSF161098">
    <property type="entry name" value="MetI-like"/>
    <property type="match status" value="1"/>
</dbReference>
<feature type="transmembrane region" description="Helical" evidence="9">
    <location>
        <begin position="466"/>
        <end position="484"/>
    </location>
</feature>
<dbReference type="InterPro" id="IPR035906">
    <property type="entry name" value="MetI-like_sf"/>
</dbReference>
<protein>
    <submittedName>
        <fullName evidence="12">ABC transporter, permease protein</fullName>
    </submittedName>
</protein>
<dbReference type="STRING" id="888064.HMPREF9088_0533"/>
<dbReference type="Gene3D" id="3.40.190.10">
    <property type="entry name" value="Periplasmic binding protein-like II"/>
    <property type="match status" value="2"/>
</dbReference>
<feature type="domain" description="ABC transmembrane type-1" evidence="11">
    <location>
        <begin position="313"/>
        <end position="512"/>
    </location>
</feature>
<evidence type="ECO:0000256" key="5">
    <source>
        <dbReference type="ARBA" id="ARBA00022692"/>
    </source>
</evidence>
<comment type="caution">
    <text evidence="12">The sequence shown here is derived from an EMBL/GenBank/DDBJ whole genome shotgun (WGS) entry which is preliminary data.</text>
</comment>